<dbReference type="GO" id="GO:0006388">
    <property type="term" value="P:tRNA splicing, via endonucleolytic cleavage and ligation"/>
    <property type="evidence" value="ECO:0007669"/>
    <property type="project" value="TreeGrafter"/>
</dbReference>
<reference evidence="7" key="1">
    <citation type="journal article" date="2022" name="DNA Res.">
        <title>Genome analysis of five recently described species of the CUG-Ser clade uncovers Candida theae as a new hybrid lineage with pathogenic potential in the Candida parapsilosis species complex.</title>
        <authorList>
            <person name="Mixao V."/>
            <person name="Del Olmo V."/>
            <person name="Hegedusova E."/>
            <person name="Saus E."/>
            <person name="Pryszcz L."/>
            <person name="Cillingova A."/>
            <person name="Nosek J."/>
            <person name="Gabaldon T."/>
        </authorList>
    </citation>
    <scope>NUCLEOTIDE SEQUENCE</scope>
    <source>
        <strain evidence="7">CBS 10844</strain>
    </source>
</reference>
<dbReference type="InterPro" id="IPR042080">
    <property type="entry name" value="RNA_2'-PTrans_N"/>
</dbReference>
<comment type="similarity">
    <text evidence="2">Belongs to the KptA/TPT1 family.</text>
</comment>
<evidence type="ECO:0000256" key="6">
    <source>
        <dbReference type="ARBA" id="ARBA00047949"/>
    </source>
</evidence>
<comment type="caution">
    <text evidence="7">The sequence shown here is derived from an EMBL/GenBank/DDBJ whole genome shotgun (WGS) entry which is preliminary data.</text>
</comment>
<evidence type="ECO:0000256" key="4">
    <source>
        <dbReference type="ARBA" id="ARBA00022679"/>
    </source>
</evidence>
<dbReference type="RefSeq" id="XP_049178350.1">
    <property type="nucleotide sequence ID" value="XM_049326162.1"/>
</dbReference>
<sequence length="344" mass="38842">MSAKAAYKNALRSINVVFKNDIIVKQEAKLRIKNGILEKANLTKENEISQAVDELNQVGNFLLKNVVQGQLQPNGKYLLNFHDKTELGDNESIKQEKNEIGSLSGLKSKSIRICRVVMTPGSDQASRRDILISKTLSYLLRHGALKEKLDINAQGYISIPQLLQHQRLKSFKTTREDLERVVKENNKQRFHINLEKDAICANQGHSIPQVSGELEPMNKEELSRLQIFHGTYKKKLPMIKRAGGLSKMNRNHIHLTCEKFQSLSGIRKTANCLIYINTDKCIDEKGLKFWKSANNVILCCGNKDGLIELDCIDKIVDLTSGTSGTIDTIDTINTIERSEIVERD</sequence>
<dbReference type="AlphaFoldDB" id="A0AAI9WW59"/>
<dbReference type="PANTHER" id="PTHR12684:SF2">
    <property type="entry name" value="TRNA 2'-PHOSPHOTRANSFERASE 1"/>
    <property type="match status" value="1"/>
</dbReference>
<dbReference type="Proteomes" id="UP001202479">
    <property type="component" value="Unassembled WGS sequence"/>
</dbReference>
<evidence type="ECO:0000256" key="3">
    <source>
        <dbReference type="ARBA" id="ARBA00012007"/>
    </source>
</evidence>
<keyword evidence="4" id="KW-0808">Transferase</keyword>
<organism evidence="7 8">
    <name type="scientific">Candida oxycetoniae</name>
    <dbReference type="NCBI Taxonomy" id="497107"/>
    <lineage>
        <taxon>Eukaryota</taxon>
        <taxon>Fungi</taxon>
        <taxon>Dikarya</taxon>
        <taxon>Ascomycota</taxon>
        <taxon>Saccharomycotina</taxon>
        <taxon>Pichiomycetes</taxon>
        <taxon>Debaryomycetaceae</taxon>
        <taxon>Candida/Lodderomyces clade</taxon>
        <taxon>Candida</taxon>
    </lineage>
</organism>
<dbReference type="GeneID" id="73382310"/>
<keyword evidence="8" id="KW-1185">Reference proteome</keyword>
<evidence type="ECO:0000256" key="5">
    <source>
        <dbReference type="ARBA" id="ARBA00023027"/>
    </source>
</evidence>
<evidence type="ECO:0000313" key="8">
    <source>
        <dbReference type="Proteomes" id="UP001202479"/>
    </source>
</evidence>
<dbReference type="SUPFAM" id="SSF56399">
    <property type="entry name" value="ADP-ribosylation"/>
    <property type="match status" value="1"/>
</dbReference>
<accession>A0AAI9WW59</accession>
<protein>
    <recommendedName>
        <fullName evidence="3">2'-phosphotransferase</fullName>
        <ecNumber evidence="3">2.7.1.160</ecNumber>
    </recommendedName>
</protein>
<dbReference type="Gene3D" id="3.20.170.30">
    <property type="match status" value="1"/>
</dbReference>
<evidence type="ECO:0000313" key="7">
    <source>
        <dbReference type="EMBL" id="KAI3402603.1"/>
    </source>
</evidence>
<proteinExistence type="inferred from homology"/>
<dbReference type="GO" id="GO:0000215">
    <property type="term" value="F:tRNA 2'-phosphotransferase activity"/>
    <property type="evidence" value="ECO:0007669"/>
    <property type="project" value="UniProtKB-EC"/>
</dbReference>
<dbReference type="Pfam" id="PF01885">
    <property type="entry name" value="PTS_2-RNA"/>
    <property type="match status" value="1"/>
</dbReference>
<gene>
    <name evidence="7" type="ORF">KGF56_004695</name>
</gene>
<dbReference type="InterPro" id="IPR002745">
    <property type="entry name" value="Ptrans_KptA/Tpt1"/>
</dbReference>
<evidence type="ECO:0000256" key="1">
    <source>
        <dbReference type="ARBA" id="ARBA00003343"/>
    </source>
</evidence>
<dbReference type="EMBL" id="JAHUZD010000143">
    <property type="protein sequence ID" value="KAI3402603.1"/>
    <property type="molecule type" value="Genomic_DNA"/>
</dbReference>
<keyword evidence="5" id="KW-0520">NAD</keyword>
<dbReference type="CDD" id="cd20267">
    <property type="entry name" value="Complex1_LYR_LYRM7"/>
    <property type="match status" value="1"/>
</dbReference>
<dbReference type="EC" id="2.7.1.160" evidence="3"/>
<dbReference type="InterPro" id="IPR045298">
    <property type="entry name" value="Complex1_LYR_LYRM7"/>
</dbReference>
<comment type="catalytic activity">
    <reaction evidence="6">
        <text>2'-phospho-[ligated tRNA] + NAD(+) = mature tRNA + ADP-alpha-D-ribose 1'',2''-cyclic phosphate + nicotinamide</text>
        <dbReference type="Rhea" id="RHEA:23324"/>
        <dbReference type="Rhea" id="RHEA-COMP:11106"/>
        <dbReference type="Rhea" id="RHEA-COMP:11107"/>
        <dbReference type="ChEBI" id="CHEBI:17154"/>
        <dbReference type="ChEBI" id="CHEBI:57540"/>
        <dbReference type="ChEBI" id="CHEBI:76596"/>
        <dbReference type="ChEBI" id="CHEBI:82883"/>
        <dbReference type="ChEBI" id="CHEBI:85027"/>
        <dbReference type="EC" id="2.7.1.160"/>
    </reaction>
</comment>
<dbReference type="GO" id="GO:0005739">
    <property type="term" value="C:mitochondrion"/>
    <property type="evidence" value="ECO:0007669"/>
    <property type="project" value="GOC"/>
</dbReference>
<dbReference type="Gene3D" id="1.10.10.970">
    <property type="entry name" value="RNA 2'-phosphotransferase, Tpt1/KptA family, N-terminal domain"/>
    <property type="match status" value="1"/>
</dbReference>
<dbReference type="GO" id="GO:0034551">
    <property type="term" value="P:mitochondrial respiratory chain complex III assembly"/>
    <property type="evidence" value="ECO:0007669"/>
    <property type="project" value="InterPro"/>
</dbReference>
<dbReference type="InterPro" id="IPR042081">
    <property type="entry name" value="RNA_2'-PTrans_C"/>
</dbReference>
<comment type="function">
    <text evidence="1">Catalyzes the last step of tRNA splicing, the transfer of the splice junction 2'-phosphate from ligated tRNA to NAD to produce ADP-ribose 1''-2'' cyclic phosphate.</text>
</comment>
<dbReference type="PANTHER" id="PTHR12684">
    <property type="entry name" value="PUTATIVE PHOSPHOTRANSFERASE"/>
    <property type="match status" value="1"/>
</dbReference>
<name>A0AAI9WW59_9ASCO</name>
<evidence type="ECO:0000256" key="2">
    <source>
        <dbReference type="ARBA" id="ARBA00009836"/>
    </source>
</evidence>